<comment type="caution">
    <text evidence="2">The sequence shown here is derived from an EMBL/GenBank/DDBJ whole genome shotgun (WGS) entry which is preliminary data.</text>
</comment>
<evidence type="ECO:0000313" key="2">
    <source>
        <dbReference type="EMBL" id="KAH0743304.1"/>
    </source>
</evidence>
<accession>A0ABQ7U8R2</accession>
<keyword evidence="3" id="KW-1185">Reference proteome</keyword>
<evidence type="ECO:0000259" key="1">
    <source>
        <dbReference type="Pfam" id="PF11926"/>
    </source>
</evidence>
<dbReference type="EMBL" id="JAIVGD010000023">
    <property type="protein sequence ID" value="KAH0743304.1"/>
    <property type="molecule type" value="Genomic_DNA"/>
</dbReference>
<gene>
    <name evidence="2" type="ORF">KY290_031297</name>
</gene>
<organism evidence="2 3">
    <name type="scientific">Solanum tuberosum</name>
    <name type="common">Potato</name>
    <dbReference type="NCBI Taxonomy" id="4113"/>
    <lineage>
        <taxon>Eukaryota</taxon>
        <taxon>Viridiplantae</taxon>
        <taxon>Streptophyta</taxon>
        <taxon>Embryophyta</taxon>
        <taxon>Tracheophyta</taxon>
        <taxon>Spermatophyta</taxon>
        <taxon>Magnoliopsida</taxon>
        <taxon>eudicotyledons</taxon>
        <taxon>Gunneridae</taxon>
        <taxon>Pentapetalae</taxon>
        <taxon>asterids</taxon>
        <taxon>lamiids</taxon>
        <taxon>Solanales</taxon>
        <taxon>Solanaceae</taxon>
        <taxon>Solanoideae</taxon>
        <taxon>Solaneae</taxon>
        <taxon>Solanum</taxon>
    </lineage>
</organism>
<dbReference type="PANTHER" id="PTHR45089">
    <property type="entry name" value="DNAJ HEAT SHOCK AMINO-TERMINAL DOMAIN PROTEIN-RELATED"/>
    <property type="match status" value="1"/>
</dbReference>
<dbReference type="Pfam" id="PF11926">
    <property type="entry name" value="DUF3444"/>
    <property type="match status" value="1"/>
</dbReference>
<dbReference type="Proteomes" id="UP000826656">
    <property type="component" value="Unassembled WGS sequence"/>
</dbReference>
<reference evidence="2 3" key="1">
    <citation type="journal article" date="2021" name="bioRxiv">
        <title>Chromosome-scale and haplotype-resolved genome assembly of a tetraploid potato cultivar.</title>
        <authorList>
            <person name="Sun H."/>
            <person name="Jiao W.-B."/>
            <person name="Krause K."/>
            <person name="Campoy J.A."/>
            <person name="Goel M."/>
            <person name="Folz-Donahue K."/>
            <person name="Kukat C."/>
            <person name="Huettel B."/>
            <person name="Schneeberger K."/>
        </authorList>
    </citation>
    <scope>NUCLEOTIDE SEQUENCE [LARGE SCALE GENOMIC DNA]</scope>
    <source>
        <strain evidence="2">SolTubOtavaFocal</strain>
        <tissue evidence="2">Leaves</tissue>
    </source>
</reference>
<sequence>MMEKDDVPEGSFELDPASLPTYQLGVSSSSIDQRAPTNFMDTMNFAENWVASVPNQVPEPDFYKFADKSSPKKFQIGKCWGIYSDEDALPRYYGKIKKIDLLPEFVLHVAWFYTCPLPKITIL</sequence>
<protein>
    <recommendedName>
        <fullName evidence="1">DUF3444 domain-containing protein</fullName>
    </recommendedName>
</protein>
<dbReference type="PANTHER" id="PTHR45089:SF24">
    <property type="entry name" value="DNAJ HEAT SHOCK N-TERMINAL DOMAIN-CONTAINING PROTEIN"/>
    <property type="match status" value="1"/>
</dbReference>
<name>A0ABQ7U8R2_SOLTU</name>
<proteinExistence type="predicted"/>
<evidence type="ECO:0000313" key="3">
    <source>
        <dbReference type="Proteomes" id="UP000826656"/>
    </source>
</evidence>
<dbReference type="InterPro" id="IPR024593">
    <property type="entry name" value="DUF3444"/>
</dbReference>
<feature type="domain" description="DUF3444" evidence="1">
    <location>
        <begin position="56"/>
        <end position="117"/>
    </location>
</feature>